<evidence type="ECO:0000313" key="2">
    <source>
        <dbReference type="Proteomes" id="UP000199228"/>
    </source>
</evidence>
<dbReference type="OrthoDB" id="9803656at2"/>
<evidence type="ECO:0000313" key="1">
    <source>
        <dbReference type="EMBL" id="SDB25358.1"/>
    </source>
</evidence>
<dbReference type="AlphaFoldDB" id="A0A1G6BXN1"/>
<organism evidence="1 2">
    <name type="scientific">Eubacterium oxidoreducens</name>
    <dbReference type="NCBI Taxonomy" id="1732"/>
    <lineage>
        <taxon>Bacteria</taxon>
        <taxon>Bacillati</taxon>
        <taxon>Bacillota</taxon>
        <taxon>Clostridia</taxon>
        <taxon>Eubacteriales</taxon>
        <taxon>Eubacteriaceae</taxon>
        <taxon>Eubacterium</taxon>
    </lineage>
</organism>
<protein>
    <recommendedName>
        <fullName evidence="3">Bacterial Pleckstrin homology domain-containing protein</fullName>
    </recommendedName>
</protein>
<dbReference type="RefSeq" id="WP_090174111.1">
    <property type="nucleotide sequence ID" value="NZ_FMXR01000013.1"/>
</dbReference>
<dbReference type="STRING" id="1732.SAMN02910417_01886"/>
<name>A0A1G6BXN1_EUBOX</name>
<evidence type="ECO:0008006" key="3">
    <source>
        <dbReference type="Google" id="ProtNLM"/>
    </source>
</evidence>
<keyword evidence="2" id="KW-1185">Reference proteome</keyword>
<dbReference type="EMBL" id="FMXR01000013">
    <property type="protein sequence ID" value="SDB25358.1"/>
    <property type="molecule type" value="Genomic_DNA"/>
</dbReference>
<dbReference type="Proteomes" id="UP000199228">
    <property type="component" value="Unassembled WGS sequence"/>
</dbReference>
<reference evidence="1 2" key="1">
    <citation type="submission" date="2016-10" db="EMBL/GenBank/DDBJ databases">
        <authorList>
            <person name="de Groot N.N."/>
        </authorList>
    </citation>
    <scope>NUCLEOTIDE SEQUENCE [LARGE SCALE GENOMIC DNA]</scope>
    <source>
        <strain evidence="1 2">DSM 3217</strain>
    </source>
</reference>
<accession>A0A1G6BXN1</accession>
<proteinExistence type="predicted"/>
<gene>
    <name evidence="1" type="ORF">SAMN02910417_01886</name>
</gene>
<sequence length="152" mass="17538">MRHPIYDGESENKKIMKTYQKMSLLLFVLILTLAVVIGLSKHSVNIISVTEANELVFSPENDEELSIYIPGITQIQLLDEFDYQSTEEIEGDGYIYGNAYSENYGDVKYYLYPSSKKYILIRYDEGYVVFNYLNTKNTEGFFTGLCELADEE</sequence>